<accession>A0A927E5D0</accession>
<dbReference type="Proteomes" id="UP000619295">
    <property type="component" value="Unassembled WGS sequence"/>
</dbReference>
<feature type="domain" description="Solute-binding protein family 3/N-terminal" evidence="3">
    <location>
        <begin position="25"/>
        <end position="248"/>
    </location>
</feature>
<dbReference type="SUPFAM" id="SSF53850">
    <property type="entry name" value="Periplasmic binding protein-like II"/>
    <property type="match status" value="1"/>
</dbReference>
<sequence>MIGLRTVLAALAMVAAGASAQAQTVYKVGSTPTGTPFTFLDAKTNTIQGMMVDVIEEIGKDQGFKVEIQPMQFSALIAALTSGKIDIISAAMYGSPERAKVVDFSKDVYAYGEGLVVSTKDEKDYAGFDDMKGKKVGAQIGTRYIDALKAAGTAAEVNAYDSLPDILRDVSNGRLDAGIGDYPILAYNLAQGRFPQLRLVKSYKPSVPGPINIAVKQGNAELLGKIDAGLAAIKKDGRFDAILKKWGL</sequence>
<feature type="signal peptide" evidence="2">
    <location>
        <begin position="1"/>
        <end position="22"/>
    </location>
</feature>
<feature type="chain" id="PRO_5037439423" evidence="2">
    <location>
        <begin position="23"/>
        <end position="248"/>
    </location>
</feature>
<name>A0A927E5D0_9HYPH</name>
<dbReference type="SMART" id="SM00062">
    <property type="entry name" value="PBPb"/>
    <property type="match status" value="1"/>
</dbReference>
<reference evidence="4" key="1">
    <citation type="submission" date="2020-09" db="EMBL/GenBank/DDBJ databases">
        <title>Bosea spartocytisi sp. nov. a root nodule endophyte of Spartocytisus supranubius in the high mountain ecosystem fo the Teide National Park (Canary Islands, Spain).</title>
        <authorList>
            <person name="Pulido-Suarez L."/>
            <person name="Peix A."/>
            <person name="Igual J.M."/>
            <person name="Socas-Perez N."/>
            <person name="Velazquez E."/>
            <person name="Flores-Felix J.D."/>
            <person name="Leon-Barrios M."/>
        </authorList>
    </citation>
    <scope>NUCLEOTIDE SEQUENCE</scope>
    <source>
        <strain evidence="4">SSUT16</strain>
    </source>
</reference>
<proteinExistence type="predicted"/>
<comment type="caution">
    <text evidence="4">The sequence shown here is derived from an EMBL/GenBank/DDBJ whole genome shotgun (WGS) entry which is preliminary data.</text>
</comment>
<keyword evidence="1 2" id="KW-0732">Signal</keyword>
<evidence type="ECO:0000259" key="3">
    <source>
        <dbReference type="SMART" id="SM00062"/>
    </source>
</evidence>
<gene>
    <name evidence="4" type="ORF">IED13_01730</name>
</gene>
<dbReference type="PANTHER" id="PTHR35936">
    <property type="entry name" value="MEMBRANE-BOUND LYTIC MUREIN TRANSGLYCOSYLASE F"/>
    <property type="match status" value="1"/>
</dbReference>
<organism evidence="4 5">
    <name type="scientific">Bosea spartocytisi</name>
    <dbReference type="NCBI Taxonomy" id="2773451"/>
    <lineage>
        <taxon>Bacteria</taxon>
        <taxon>Pseudomonadati</taxon>
        <taxon>Pseudomonadota</taxon>
        <taxon>Alphaproteobacteria</taxon>
        <taxon>Hyphomicrobiales</taxon>
        <taxon>Boseaceae</taxon>
        <taxon>Bosea</taxon>
    </lineage>
</organism>
<dbReference type="AlphaFoldDB" id="A0A927E5D0"/>
<dbReference type="PANTHER" id="PTHR35936:SF17">
    <property type="entry name" value="ARGININE-BINDING EXTRACELLULAR PROTEIN ARTP"/>
    <property type="match status" value="1"/>
</dbReference>
<dbReference type="InterPro" id="IPR001638">
    <property type="entry name" value="Solute-binding_3/MltF_N"/>
</dbReference>
<dbReference type="CDD" id="cd13530">
    <property type="entry name" value="PBP2_peptides_like"/>
    <property type="match status" value="1"/>
</dbReference>
<dbReference type="RefSeq" id="WP_191123170.1">
    <property type="nucleotide sequence ID" value="NZ_JACXWY010000001.1"/>
</dbReference>
<evidence type="ECO:0000313" key="4">
    <source>
        <dbReference type="EMBL" id="MBD3844402.1"/>
    </source>
</evidence>
<evidence type="ECO:0000256" key="1">
    <source>
        <dbReference type="ARBA" id="ARBA00022729"/>
    </source>
</evidence>
<dbReference type="Gene3D" id="3.40.190.10">
    <property type="entry name" value="Periplasmic binding protein-like II"/>
    <property type="match status" value="2"/>
</dbReference>
<keyword evidence="5" id="KW-1185">Reference proteome</keyword>
<protein>
    <submittedName>
        <fullName evidence="4">Amino acid ABC transporter substrate-binding protein</fullName>
    </submittedName>
</protein>
<evidence type="ECO:0000313" key="5">
    <source>
        <dbReference type="Proteomes" id="UP000619295"/>
    </source>
</evidence>
<evidence type="ECO:0000256" key="2">
    <source>
        <dbReference type="SAM" id="SignalP"/>
    </source>
</evidence>
<dbReference type="EMBL" id="JACXWY010000001">
    <property type="protein sequence ID" value="MBD3844402.1"/>
    <property type="molecule type" value="Genomic_DNA"/>
</dbReference>
<dbReference type="Pfam" id="PF00497">
    <property type="entry name" value="SBP_bac_3"/>
    <property type="match status" value="1"/>
</dbReference>